<organism evidence="2">
    <name type="scientific">viral metagenome</name>
    <dbReference type="NCBI Taxonomy" id="1070528"/>
    <lineage>
        <taxon>unclassified sequences</taxon>
        <taxon>metagenomes</taxon>
        <taxon>organismal metagenomes</taxon>
    </lineage>
</organism>
<accession>A0A6C0B2Y4</accession>
<name>A0A6C0B2Y4_9ZZZZ</name>
<evidence type="ECO:0000313" key="2">
    <source>
        <dbReference type="EMBL" id="QHS85888.1"/>
    </source>
</evidence>
<sequence length="136" mass="15552">MADHISSHNRFMEILDEIMPIADGMPDYKEPFALPAEHELNTAFVMEDLPHSENGQGYAWAVSQESWELKPYEPSEPTAALKRETEEELRAAEAELKAFVEKCQEGAVHRSDKEKATKKARLEKNVNNLKEKLKNQ</sequence>
<feature type="region of interest" description="Disordered" evidence="1">
    <location>
        <begin position="107"/>
        <end position="136"/>
    </location>
</feature>
<evidence type="ECO:0000256" key="1">
    <source>
        <dbReference type="SAM" id="MobiDB-lite"/>
    </source>
</evidence>
<dbReference type="AlphaFoldDB" id="A0A6C0B2Y4"/>
<proteinExistence type="predicted"/>
<reference evidence="2" key="1">
    <citation type="journal article" date="2020" name="Nature">
        <title>Giant virus diversity and host interactions through global metagenomics.</title>
        <authorList>
            <person name="Schulz F."/>
            <person name="Roux S."/>
            <person name="Paez-Espino D."/>
            <person name="Jungbluth S."/>
            <person name="Walsh D.A."/>
            <person name="Denef V.J."/>
            <person name="McMahon K.D."/>
            <person name="Konstantinidis K.T."/>
            <person name="Eloe-Fadrosh E.A."/>
            <person name="Kyrpides N.C."/>
            <person name="Woyke T."/>
        </authorList>
    </citation>
    <scope>NUCLEOTIDE SEQUENCE</scope>
    <source>
        <strain evidence="2">GVMAG-M-3300009185-36</strain>
    </source>
</reference>
<dbReference type="EMBL" id="MN739048">
    <property type="protein sequence ID" value="QHS85888.1"/>
    <property type="molecule type" value="Genomic_DNA"/>
</dbReference>
<protein>
    <submittedName>
        <fullName evidence="2">Uncharacterized protein</fullName>
    </submittedName>
</protein>